<organism evidence="2 3">
    <name type="scientific">Sphingomonas aerophila</name>
    <dbReference type="NCBI Taxonomy" id="1344948"/>
    <lineage>
        <taxon>Bacteria</taxon>
        <taxon>Pseudomonadati</taxon>
        <taxon>Pseudomonadota</taxon>
        <taxon>Alphaproteobacteria</taxon>
        <taxon>Sphingomonadales</taxon>
        <taxon>Sphingomonadaceae</taxon>
        <taxon>Sphingomonas</taxon>
    </lineage>
</organism>
<dbReference type="Pfam" id="PF13376">
    <property type="entry name" value="OmdA"/>
    <property type="match status" value="1"/>
</dbReference>
<evidence type="ECO:0000256" key="1">
    <source>
        <dbReference type="SAM" id="MobiDB-lite"/>
    </source>
</evidence>
<evidence type="ECO:0000313" key="2">
    <source>
        <dbReference type="EMBL" id="MBB5716639.1"/>
    </source>
</evidence>
<proteinExistence type="predicted"/>
<evidence type="ECO:0000313" key="3">
    <source>
        <dbReference type="Proteomes" id="UP000546200"/>
    </source>
</evidence>
<feature type="region of interest" description="Disordered" evidence="1">
    <location>
        <begin position="185"/>
        <end position="210"/>
    </location>
</feature>
<dbReference type="Proteomes" id="UP000546200">
    <property type="component" value="Unassembled WGS sequence"/>
</dbReference>
<gene>
    <name evidence="2" type="ORF">FHS94_003509</name>
</gene>
<reference evidence="2 3" key="1">
    <citation type="submission" date="2020-08" db="EMBL/GenBank/DDBJ databases">
        <title>Genomic Encyclopedia of Type Strains, Phase IV (KMG-IV): sequencing the most valuable type-strain genomes for metagenomic binning, comparative biology and taxonomic classification.</title>
        <authorList>
            <person name="Goeker M."/>
        </authorList>
    </citation>
    <scope>NUCLEOTIDE SEQUENCE [LARGE SCALE GENOMIC DNA]</scope>
    <source>
        <strain evidence="2 3">DSM 100044</strain>
    </source>
</reference>
<name>A0A7W9BGR7_9SPHN</name>
<comment type="caution">
    <text evidence="2">The sequence shown here is derived from an EMBL/GenBank/DDBJ whole genome shotgun (WGS) entry which is preliminary data.</text>
</comment>
<sequence>MADDRSPLLTFPDAASFDEWLDELGATSPGAWLRFAKQGAPEETVSKSEAIDCALAHGWVDGQLGRIDKHYFKTRFTPRRAKSIWSQVNRERVERLEAAGRMRSAGRTQVEQAKADGRWAAAYARQSEMTPDADFIAALDAEPAARTLFDTLDAANRFAILFRIQQASSPAKRAGKVGELVTMLSRGETIHPRKEKRGTARGRSPRSSAD</sequence>
<keyword evidence="3" id="KW-1185">Reference proteome</keyword>
<dbReference type="EMBL" id="JACIJK010000012">
    <property type="protein sequence ID" value="MBB5716639.1"/>
    <property type="molecule type" value="Genomic_DNA"/>
</dbReference>
<protein>
    <submittedName>
        <fullName evidence="2">Uncharacterized protein YdeI (YjbR/CyaY-like superfamily)</fullName>
    </submittedName>
</protein>
<dbReference type="AlphaFoldDB" id="A0A7W9BGR7"/>
<dbReference type="RefSeq" id="WP_184060080.1">
    <property type="nucleotide sequence ID" value="NZ_JACIJK010000012.1"/>
</dbReference>
<accession>A0A7W9BGR7</accession>
<feature type="compositionally biased region" description="Basic residues" evidence="1">
    <location>
        <begin position="193"/>
        <end position="204"/>
    </location>
</feature>